<name>A0ABY1WCT7_9GAMM</name>
<evidence type="ECO:0000313" key="2">
    <source>
        <dbReference type="Proteomes" id="UP000293089"/>
    </source>
</evidence>
<evidence type="ECO:0000313" key="1">
    <source>
        <dbReference type="EMBL" id="TAA19207.1"/>
    </source>
</evidence>
<proteinExistence type="predicted"/>
<gene>
    <name evidence="1" type="ORF">EA658_10050</name>
</gene>
<dbReference type="EMBL" id="SHME01000003">
    <property type="protein sequence ID" value="TAA19207.1"/>
    <property type="molecule type" value="Genomic_DNA"/>
</dbReference>
<sequence length="101" mass="11023">MPDARAPRRLTVPAPAGWGYPPGYPMGEITAADLPQLELLDLVAPAERNAAVASALRALPYLRHIRPCHIASRYGINPSSATNILDRARGRYVPKRQRKAA</sequence>
<dbReference type="RefSeq" id="WP_130528597.1">
    <property type="nucleotide sequence ID" value="NZ_SHMD01000001.1"/>
</dbReference>
<organism evidence="1 2">
    <name type="scientific">Pseudoxanthomonas winnipegensis</name>
    <dbReference type="NCBI Taxonomy" id="2480810"/>
    <lineage>
        <taxon>Bacteria</taxon>
        <taxon>Pseudomonadati</taxon>
        <taxon>Pseudomonadota</taxon>
        <taxon>Gammaproteobacteria</taxon>
        <taxon>Lysobacterales</taxon>
        <taxon>Lysobacteraceae</taxon>
        <taxon>Pseudoxanthomonas</taxon>
    </lineage>
</organism>
<evidence type="ECO:0008006" key="3">
    <source>
        <dbReference type="Google" id="ProtNLM"/>
    </source>
</evidence>
<comment type="caution">
    <text evidence="1">The sequence shown here is derived from an EMBL/GenBank/DDBJ whole genome shotgun (WGS) entry which is preliminary data.</text>
</comment>
<accession>A0ABY1WCT7</accession>
<reference evidence="1 2" key="1">
    <citation type="submission" date="2019-02" db="EMBL/GenBank/DDBJ databases">
        <title>WGS of Pseudoxanthomonas species novum from clinical isolates.</title>
        <authorList>
            <person name="Bernier A.-M."/>
            <person name="Bernard K."/>
            <person name="Vachon A."/>
        </authorList>
    </citation>
    <scope>NUCLEOTIDE SEQUENCE [LARGE SCALE GENOMIC DNA]</scope>
    <source>
        <strain evidence="2">NML 170316</strain>
    </source>
</reference>
<protein>
    <recommendedName>
        <fullName evidence="3">Helix-turn-helix domain-containing protein</fullName>
    </recommendedName>
</protein>
<dbReference type="Proteomes" id="UP000293089">
    <property type="component" value="Unassembled WGS sequence"/>
</dbReference>
<keyword evidence="2" id="KW-1185">Reference proteome</keyword>